<evidence type="ECO:0000256" key="1">
    <source>
        <dbReference type="SAM" id="Phobius"/>
    </source>
</evidence>
<feature type="transmembrane region" description="Helical" evidence="1">
    <location>
        <begin position="42"/>
        <end position="63"/>
    </location>
</feature>
<protein>
    <submittedName>
        <fullName evidence="2">Uncharacterized membrane protein (DUF485 family)</fullName>
    </submittedName>
</protein>
<feature type="transmembrane region" description="Helical" evidence="1">
    <location>
        <begin position="83"/>
        <end position="101"/>
    </location>
</feature>
<sequence>MFAHAHRGRIRRGAVDREEAALVESISADPRYRDLVGQRLRLGWFLSALIFAAFAGYLLLIAFNKGLLETPVGDGVTSLGIPLGLGLIIFAIALTGVYVAYANRRFDARMAAILRDHGA</sequence>
<dbReference type="Pfam" id="PF04341">
    <property type="entry name" value="DUF485"/>
    <property type="match status" value="1"/>
</dbReference>
<keyword evidence="3" id="KW-1185">Reference proteome</keyword>
<evidence type="ECO:0000313" key="2">
    <source>
        <dbReference type="EMBL" id="NIJ18274.1"/>
    </source>
</evidence>
<dbReference type="InterPro" id="IPR052959">
    <property type="entry name" value="Inner_membrane_assoc"/>
</dbReference>
<dbReference type="PANTHER" id="PTHR38598:SF1">
    <property type="entry name" value="INNER MEMBRANE PROTEIN YJCH"/>
    <property type="match status" value="1"/>
</dbReference>
<dbReference type="GO" id="GO:0005886">
    <property type="term" value="C:plasma membrane"/>
    <property type="evidence" value="ECO:0007669"/>
    <property type="project" value="TreeGrafter"/>
</dbReference>
<dbReference type="AlphaFoldDB" id="A0A846MDN1"/>
<reference evidence="2 3" key="1">
    <citation type="submission" date="2020-03" db="EMBL/GenBank/DDBJ databases">
        <title>Genomic Encyclopedia of Type Strains, Phase IV (KMG-IV): sequencing the most valuable type-strain genomes for metagenomic binning, comparative biology and taxonomic classification.</title>
        <authorList>
            <person name="Goeker M."/>
        </authorList>
    </citation>
    <scope>NUCLEOTIDE SEQUENCE [LARGE SCALE GENOMIC DNA]</scope>
    <source>
        <strain evidence="2 3">DSM 21299</strain>
    </source>
</reference>
<dbReference type="EMBL" id="JAASQR010000004">
    <property type="protein sequence ID" value="NIJ18274.1"/>
    <property type="molecule type" value="Genomic_DNA"/>
</dbReference>
<evidence type="ECO:0000313" key="3">
    <source>
        <dbReference type="Proteomes" id="UP000576821"/>
    </source>
</evidence>
<dbReference type="Proteomes" id="UP000576821">
    <property type="component" value="Unassembled WGS sequence"/>
</dbReference>
<keyword evidence="1" id="KW-0472">Membrane</keyword>
<name>A0A846MDN1_9SPHN</name>
<organism evidence="2 3">
    <name type="scientific">Sphingobium vermicomposti</name>
    <dbReference type="NCBI Taxonomy" id="529005"/>
    <lineage>
        <taxon>Bacteria</taxon>
        <taxon>Pseudomonadati</taxon>
        <taxon>Pseudomonadota</taxon>
        <taxon>Alphaproteobacteria</taxon>
        <taxon>Sphingomonadales</taxon>
        <taxon>Sphingomonadaceae</taxon>
        <taxon>Sphingobium</taxon>
    </lineage>
</organism>
<proteinExistence type="predicted"/>
<gene>
    <name evidence="2" type="ORF">FHS54_003274</name>
</gene>
<keyword evidence="1" id="KW-1133">Transmembrane helix</keyword>
<dbReference type="InterPro" id="IPR007436">
    <property type="entry name" value="DUF485"/>
</dbReference>
<comment type="caution">
    <text evidence="2">The sequence shown here is derived from an EMBL/GenBank/DDBJ whole genome shotgun (WGS) entry which is preliminary data.</text>
</comment>
<dbReference type="PANTHER" id="PTHR38598">
    <property type="entry name" value="INNER MEMBRANE PROTEIN YJCH"/>
    <property type="match status" value="1"/>
</dbReference>
<keyword evidence="1" id="KW-0812">Transmembrane</keyword>
<accession>A0A846MDN1</accession>